<accession>A0A1W1W0A4</accession>
<dbReference type="InterPro" id="IPR015421">
    <property type="entry name" value="PyrdxlP-dep_Trfase_major"/>
</dbReference>
<dbReference type="GO" id="GO:0042802">
    <property type="term" value="F:identical protein binding"/>
    <property type="evidence" value="ECO:0007669"/>
    <property type="project" value="TreeGrafter"/>
</dbReference>
<dbReference type="FunFam" id="3.40.640.10:FF:000004">
    <property type="entry name" value="Acetylornithine aminotransferase"/>
    <property type="match status" value="1"/>
</dbReference>
<keyword evidence="2 3" id="KW-0663">Pyridoxal phosphate</keyword>
<dbReference type="InterPro" id="IPR015424">
    <property type="entry name" value="PyrdxlP-dep_Trfase"/>
</dbReference>
<dbReference type="Proteomes" id="UP000192569">
    <property type="component" value="Chromosome I"/>
</dbReference>
<evidence type="ECO:0000256" key="3">
    <source>
        <dbReference type="RuleBase" id="RU003560"/>
    </source>
</evidence>
<sequence>MVAEYNLLNLEDALRLSRQEIREYYKRYINPGLANLLSLLDFDKQFVRAEGMYVWDREGRRYLDFLGAYGALNLGHNPPKVIEAVEMVRERPNLLQASLNPLAAALAHNLAAVTPGDLSRVFFCNSGTEAVEGALKLARAATGRFKIIYCENSFHGKSLGSLSVTGRRKYQKPFEPLLPGCEPVPFGDVEALEEKLAIGDVAAFIVEPIQGEGGVIVPQDGYLARARELCDKYGSLLIVDEIQTGLGRTGYLFACEHDGVVPDILCLAKSLGGGIMPLGAYIARPHIWDRAYGGTERCLLHTSTFGGNTLAMAAGLAALSSILEQDLAAQAREKGQFLLEGLKRLKEKSNLIKEVRGRGLLIGLEFNQPAAGLLDKLSLGKLNELSQQYFGSLVAGELMNKYQIITAYTLNNPNVIRLEPPLIVGYAELEKVLVALEEILIGKGFWGVALNSARTALSSFLSRGKNS</sequence>
<dbReference type="EMBL" id="LT838272">
    <property type="protein sequence ID" value="SMB99049.1"/>
    <property type="molecule type" value="Genomic_DNA"/>
</dbReference>
<evidence type="ECO:0000256" key="1">
    <source>
        <dbReference type="ARBA" id="ARBA00001933"/>
    </source>
</evidence>
<dbReference type="Pfam" id="PF00202">
    <property type="entry name" value="Aminotran_3"/>
    <property type="match status" value="1"/>
</dbReference>
<comment type="similarity">
    <text evidence="3">Belongs to the class-III pyridoxal-phosphate-dependent aminotransferase family.</text>
</comment>
<dbReference type="InterPro" id="IPR050103">
    <property type="entry name" value="Class-III_PLP-dep_AT"/>
</dbReference>
<dbReference type="AlphaFoldDB" id="A0A1W1W0A4"/>
<name>A0A1W1W0A4_9FIRM</name>
<dbReference type="STRING" id="698762.SAMN00808754_2706"/>
<dbReference type="OrthoDB" id="9801052at2"/>
<dbReference type="GO" id="GO:0030170">
    <property type="term" value="F:pyridoxal phosphate binding"/>
    <property type="evidence" value="ECO:0007669"/>
    <property type="project" value="InterPro"/>
</dbReference>
<gene>
    <name evidence="4" type="ORF">SAMN00808754_2706</name>
</gene>
<dbReference type="Gene3D" id="3.40.640.10">
    <property type="entry name" value="Type I PLP-dependent aspartate aminotransferase-like (Major domain)"/>
    <property type="match status" value="1"/>
</dbReference>
<evidence type="ECO:0000313" key="5">
    <source>
        <dbReference type="Proteomes" id="UP000192569"/>
    </source>
</evidence>
<dbReference type="CDD" id="cd00610">
    <property type="entry name" value="OAT_like"/>
    <property type="match status" value="1"/>
</dbReference>
<dbReference type="GO" id="GO:0008483">
    <property type="term" value="F:transaminase activity"/>
    <property type="evidence" value="ECO:0007669"/>
    <property type="project" value="UniProtKB-KW"/>
</dbReference>
<evidence type="ECO:0000313" key="4">
    <source>
        <dbReference type="EMBL" id="SMB99049.1"/>
    </source>
</evidence>
<dbReference type="PANTHER" id="PTHR11986:SF121">
    <property type="entry name" value="BLR3010 PROTEIN"/>
    <property type="match status" value="1"/>
</dbReference>
<protein>
    <submittedName>
        <fullName evidence="4">Putrescine aminotransferase</fullName>
    </submittedName>
</protein>
<dbReference type="InterPro" id="IPR049704">
    <property type="entry name" value="Aminotrans_3_PPA_site"/>
</dbReference>
<keyword evidence="4" id="KW-0032">Aminotransferase</keyword>
<dbReference type="PANTHER" id="PTHR11986">
    <property type="entry name" value="AMINOTRANSFERASE CLASS III"/>
    <property type="match status" value="1"/>
</dbReference>
<keyword evidence="5" id="KW-1185">Reference proteome</keyword>
<organism evidence="4 5">
    <name type="scientific">Thermanaeromonas toyohensis ToBE</name>
    <dbReference type="NCBI Taxonomy" id="698762"/>
    <lineage>
        <taxon>Bacteria</taxon>
        <taxon>Bacillati</taxon>
        <taxon>Bacillota</taxon>
        <taxon>Clostridia</taxon>
        <taxon>Neomoorellales</taxon>
        <taxon>Neomoorellaceae</taxon>
        <taxon>Thermanaeromonas</taxon>
    </lineage>
</organism>
<dbReference type="InterPro" id="IPR005814">
    <property type="entry name" value="Aminotrans_3"/>
</dbReference>
<comment type="cofactor">
    <cofactor evidence="1">
        <name>pyridoxal 5'-phosphate</name>
        <dbReference type="ChEBI" id="CHEBI:597326"/>
    </cofactor>
</comment>
<dbReference type="InterPro" id="IPR015422">
    <property type="entry name" value="PyrdxlP-dep_Trfase_small"/>
</dbReference>
<keyword evidence="4" id="KW-0808">Transferase</keyword>
<reference evidence="4 5" key="1">
    <citation type="submission" date="2017-04" db="EMBL/GenBank/DDBJ databases">
        <authorList>
            <person name="Afonso C.L."/>
            <person name="Miller P.J."/>
            <person name="Scott M.A."/>
            <person name="Spackman E."/>
            <person name="Goraichik I."/>
            <person name="Dimitrov K.M."/>
            <person name="Suarez D.L."/>
            <person name="Swayne D.E."/>
        </authorList>
    </citation>
    <scope>NUCLEOTIDE SEQUENCE [LARGE SCALE GENOMIC DNA]</scope>
    <source>
        <strain evidence="4 5">ToBE</strain>
    </source>
</reference>
<dbReference type="SUPFAM" id="SSF53383">
    <property type="entry name" value="PLP-dependent transferases"/>
    <property type="match status" value="1"/>
</dbReference>
<evidence type="ECO:0000256" key="2">
    <source>
        <dbReference type="ARBA" id="ARBA00022898"/>
    </source>
</evidence>
<dbReference type="RefSeq" id="WP_157110081.1">
    <property type="nucleotide sequence ID" value="NZ_LT838272.1"/>
</dbReference>
<proteinExistence type="inferred from homology"/>
<dbReference type="PROSITE" id="PS00600">
    <property type="entry name" value="AA_TRANSFER_CLASS_3"/>
    <property type="match status" value="1"/>
</dbReference>
<dbReference type="Gene3D" id="3.90.1150.10">
    <property type="entry name" value="Aspartate Aminotransferase, domain 1"/>
    <property type="match status" value="1"/>
</dbReference>